<accession>A0A1I8HLI7</accession>
<dbReference type="WBParaSite" id="maker-uti_cns_0006848-snap-gene-0.2-mRNA-1">
    <property type="protein sequence ID" value="maker-uti_cns_0006848-snap-gene-0.2-mRNA-1"/>
    <property type="gene ID" value="maker-uti_cns_0006848-snap-gene-0.2"/>
</dbReference>
<feature type="transmembrane region" description="Helical" evidence="9">
    <location>
        <begin position="933"/>
        <end position="959"/>
    </location>
</feature>
<evidence type="ECO:0000256" key="2">
    <source>
        <dbReference type="ARBA" id="ARBA00022448"/>
    </source>
</evidence>
<dbReference type="PROSITE" id="PS00714">
    <property type="entry name" value="NA_DICARBOXYL_SYMP_2"/>
    <property type="match status" value="2"/>
</dbReference>
<feature type="transmembrane region" description="Helical" evidence="9">
    <location>
        <begin position="1248"/>
        <end position="1272"/>
    </location>
</feature>
<feature type="transmembrane region" description="Helical" evidence="9">
    <location>
        <begin position="1425"/>
        <end position="1451"/>
    </location>
</feature>
<feature type="transmembrane region" description="Helical" evidence="9">
    <location>
        <begin position="346"/>
        <end position="370"/>
    </location>
</feature>
<feature type="transmembrane region" description="Helical" evidence="9">
    <location>
        <begin position="166"/>
        <end position="188"/>
    </location>
</feature>
<comment type="subcellular location">
    <subcellularLocation>
        <location evidence="1">Membrane</location>
        <topology evidence="1">Multi-pass membrane protein</topology>
    </subcellularLocation>
</comment>
<evidence type="ECO:0000256" key="6">
    <source>
        <dbReference type="ARBA" id="ARBA00023136"/>
    </source>
</evidence>
<feature type="transmembrane region" description="Helical" evidence="9">
    <location>
        <begin position="1718"/>
        <end position="1737"/>
    </location>
</feature>
<dbReference type="GO" id="GO:0015501">
    <property type="term" value="F:glutamate:sodium symporter activity"/>
    <property type="evidence" value="ECO:0007669"/>
    <property type="project" value="TreeGrafter"/>
</dbReference>
<feature type="compositionally biased region" description="Polar residues" evidence="8">
    <location>
        <begin position="619"/>
        <end position="631"/>
    </location>
</feature>
<evidence type="ECO:0000313" key="10">
    <source>
        <dbReference type="Proteomes" id="UP000095280"/>
    </source>
</evidence>
<feature type="transmembrane region" description="Helical" evidence="9">
    <location>
        <begin position="423"/>
        <end position="444"/>
    </location>
</feature>
<feature type="transmembrane region" description="Helical" evidence="9">
    <location>
        <begin position="1395"/>
        <end position="1413"/>
    </location>
</feature>
<dbReference type="GO" id="GO:0005886">
    <property type="term" value="C:plasma membrane"/>
    <property type="evidence" value="ECO:0007669"/>
    <property type="project" value="TreeGrafter"/>
</dbReference>
<evidence type="ECO:0000313" key="11">
    <source>
        <dbReference type="WBParaSite" id="maker-uti_cns_0006848-snap-gene-0.2-mRNA-1"/>
    </source>
</evidence>
<protein>
    <submittedName>
        <fullName evidence="11">Amino acid transporter</fullName>
    </submittedName>
</protein>
<proteinExistence type="predicted"/>
<dbReference type="SUPFAM" id="SSF118215">
    <property type="entry name" value="Proton glutamate symport protein"/>
    <property type="match status" value="4"/>
</dbReference>
<feature type="transmembrane region" description="Helical" evidence="9">
    <location>
        <begin position="1365"/>
        <end position="1383"/>
    </location>
</feature>
<evidence type="ECO:0000256" key="1">
    <source>
        <dbReference type="ARBA" id="ARBA00004141"/>
    </source>
</evidence>
<keyword evidence="10" id="KW-1185">Reference proteome</keyword>
<dbReference type="GO" id="GO:0015175">
    <property type="term" value="F:neutral L-amino acid transmembrane transporter activity"/>
    <property type="evidence" value="ECO:0007669"/>
    <property type="project" value="TreeGrafter"/>
</dbReference>
<feature type="transmembrane region" description="Helical" evidence="9">
    <location>
        <begin position="268"/>
        <end position="288"/>
    </location>
</feature>
<feature type="transmembrane region" description="Helical" evidence="9">
    <location>
        <begin position="482"/>
        <end position="505"/>
    </location>
</feature>
<feature type="transmembrane region" description="Helical" evidence="9">
    <location>
        <begin position="93"/>
        <end position="115"/>
    </location>
</feature>
<feature type="compositionally biased region" description="Low complexity" evidence="8">
    <location>
        <begin position="646"/>
        <end position="665"/>
    </location>
</feature>
<evidence type="ECO:0000256" key="7">
    <source>
        <dbReference type="ARBA" id="ARBA00023180"/>
    </source>
</evidence>
<feature type="region of interest" description="Disordered" evidence="8">
    <location>
        <begin position="604"/>
        <end position="665"/>
    </location>
</feature>
<feature type="transmembrane region" description="Helical" evidence="9">
    <location>
        <begin position="1577"/>
        <end position="1598"/>
    </location>
</feature>
<feature type="transmembrane region" description="Helical" evidence="9">
    <location>
        <begin position="1783"/>
        <end position="1809"/>
    </location>
</feature>
<feature type="region of interest" description="Disordered" evidence="8">
    <location>
        <begin position="557"/>
        <end position="584"/>
    </location>
</feature>
<evidence type="ECO:0000256" key="4">
    <source>
        <dbReference type="ARBA" id="ARBA00022847"/>
    </source>
</evidence>
<dbReference type="PANTHER" id="PTHR11958:SF99">
    <property type="entry name" value="SODIUM-DEPENDENT EXCITATORY AMINO ACID TRANSPORTER GLT-6-RELATED"/>
    <property type="match status" value="1"/>
</dbReference>
<dbReference type="InterPro" id="IPR018107">
    <property type="entry name" value="Na-dicarboxylate_symporter_CS"/>
</dbReference>
<dbReference type="PANTHER" id="PTHR11958">
    <property type="entry name" value="SODIUM/DICARBOXYLATE SYMPORTER-RELATED"/>
    <property type="match status" value="1"/>
</dbReference>
<dbReference type="Gene3D" id="1.10.3860.10">
    <property type="entry name" value="Sodium:dicarboxylate symporter"/>
    <property type="match status" value="4"/>
</dbReference>
<keyword evidence="4" id="KW-0769">Symport</keyword>
<keyword evidence="2" id="KW-0813">Transport</keyword>
<feature type="transmembrane region" description="Helical" evidence="9">
    <location>
        <begin position="456"/>
        <end position="476"/>
    </location>
</feature>
<evidence type="ECO:0000256" key="8">
    <source>
        <dbReference type="SAM" id="MobiDB-lite"/>
    </source>
</evidence>
<dbReference type="GO" id="GO:0005313">
    <property type="term" value="F:L-glutamate transmembrane transporter activity"/>
    <property type="evidence" value="ECO:0007669"/>
    <property type="project" value="TreeGrafter"/>
</dbReference>
<feature type="transmembrane region" description="Helical" evidence="9">
    <location>
        <begin position="1463"/>
        <end position="1480"/>
    </location>
</feature>
<feature type="region of interest" description="Disordered" evidence="8">
    <location>
        <begin position="1"/>
        <end position="75"/>
    </location>
</feature>
<sequence length="1925" mass="209285">MSKSPSFARNAIGFRKEANQNLQGSGTDDDNNEGGNNTKEPMLIEDGGRTIDPSGGSRHKPASQPAAGGGPHNRQGGCVQNLKATVLEPENMLVTLTVLSVVLGIFIGLLTRLALPGERAKMLIGFPGELLMNMLKMLIIPLIVSSLISGLSSLDAKSSGKMGSCALLYYFSTTIAAVILGIILVVTIHPGSSEIKKSGNQGEKVLARRMPSTLDSFLDLFRNMFPENLIEACFKQVATETVDVNQTYLNKTTNTTEWMMVESSKVTSLWSTNVLGLVSFSIFFGIIIGQMGDQALLMVQFFNIMNDIIMRMVKIIMYSPIGIFFLIASKILLIKDLTTTAQSLGLYMITVILGLIIHSCLTLSVSFFVMTRKNPLTFFRGIFQAWITALGTASSAATLPITFRCLEENNGVDKRVTRFVLPIGATVNMDGTALYEAVASIFIAQVNDIPLNFSQIIIVSLTATLAAIGAASVPSAGLVTMVLVLSAVGLPTDDISLILAVDWLLDRMRTSINVVGDAFGAGIVDHFCRGELQKQDAEAAAEAREAMEAAAVAMETASFSGGGGGGSSAGGTRRPSDSRQPRRLSVAAALQINEQHHQREEIKAAELEDRAMVEPDKSPSIQSGESKQLQRQDFVIDSEPERKVEQQPVEQQQHRQTPHQQQQQAAESQEAIVVSWFRNTDNILTMLTVLAVVLGSMIGALLRNVNLSDRTILIIGFPGVLMMNMFKMMTIPLVVSSLIVGLPNLNAGSFGRIGLITVAYYTVTTFSATALGIVFVMVIQPGSPVEKLQSNAVTEIGSYTDTLHAILDLLRNLVPDNLVEACFRRTATVVTTKNKTVLNADNSTGWEISQTFKVTTVDGFNALGLVSVSIFIGIVIRRMGDSALLLVRLFNIINDVVMLMLRAIIWYTPIGIFFLLAGKILEAKNLEATLRSLGLYMATVTAGLLVHACVTLALIYLALTRKNPVVFFRGVLQAWVTALATASSSATLPVTFKCLEENNGIDRTVTRFVLPVGATLNMDGTALYEAVACIFIAQVNGISLSAGQITVIAFTATLAATGAASIPSAGIVTMVIVLSSVGLPVNEISLILTVDWLLDRLRTSVNVLGDAFGAGIVDHLCKTRAAEQSAAVTADATDQLQTDRRFGDNPTRRKSRRRQSRCRKIFNRCATCCSQHKVGILTALTLLSMLLGLAFGWLVRAAHPSPLAVLLIGYPGELFMRMLKVLVLPLVVSSLVAGLCSLNTNNSSKLGVFTLVYSFLTNWSAVLIGILFVMLIKPGNSQIKRQLDIGEFGIHGGSNRTIYHIFDLFRNLFPDNIMVATFNLVETKLVSESDNSSEPRNNSITSITRKFNSVFALDTMLVGKSETNVLGMLCISIIFALVVKQMGDRAQPVIDLFNILNNVVMRFVKVIMWQQAIQMDDPGVTLRSLGLYCATVSVGLFTHSCLVQAVSYFVLARSNPFKFFRGIFQAYITALGTASSAATLPITSRCLEENNGIERKISRFVLPIGVTVNMNGTALIWRQRRYSSLRCATCCSQHKVGILTALTLLSMLLGLAFGWLVRAAHPSPLAVLLIGYPGELFMRMLKVLVLPLVVSSLVAGLCSLNTNNSSKLGVFTLVYSFLTNWSAVLIGILFVMLIKPGNSQIKRQLDIGEFGIHGGSNRTIYHIFDLFRNLFPDNIMVATFNLVETKLVSESDNSSEARNNSITSITRKFNSVFALDTMLFRNLLGMLCISIIFALVVKQMGDRAQPVIDLFNILNNVVMRFVKVIMWQQAIQMDDPGVTLRSLGLYCATVSVGLFTHSCLVQAVSYFVLARSNPFKFFRGIFQAYITALGTASSAATLPITSRCLEENNGIERKISRFVLPIGVTVNMNGTALYLAAATIFIAQVNEVPLGALEIVAVRFVGDWGALFEAQISRITRWATQHICV</sequence>
<dbReference type="Pfam" id="PF00375">
    <property type="entry name" value="SDF"/>
    <property type="match status" value="4"/>
</dbReference>
<feature type="transmembrane region" description="Helical" evidence="9">
    <location>
        <begin position="896"/>
        <end position="921"/>
    </location>
</feature>
<keyword evidence="5 9" id="KW-1133">Transmembrane helix</keyword>
<feature type="transmembrane region" description="Helical" evidence="9">
    <location>
        <begin position="683"/>
        <end position="702"/>
    </location>
</feature>
<evidence type="ECO:0000256" key="9">
    <source>
        <dbReference type="SAM" id="Phobius"/>
    </source>
</evidence>
<keyword evidence="3 9" id="KW-0812">Transmembrane</keyword>
<feature type="transmembrane region" description="Helical" evidence="9">
    <location>
        <begin position="135"/>
        <end position="154"/>
    </location>
</feature>
<feature type="compositionally biased region" description="Basic and acidic residues" evidence="8">
    <location>
        <begin position="604"/>
        <end position="617"/>
    </location>
</feature>
<feature type="transmembrane region" description="Helical" evidence="9">
    <location>
        <begin position="714"/>
        <end position="741"/>
    </location>
</feature>
<feature type="transmembrane region" description="Helical" evidence="9">
    <location>
        <begin position="1500"/>
        <end position="1517"/>
    </location>
</feature>
<feature type="transmembrane region" description="Helical" evidence="9">
    <location>
        <begin position="753"/>
        <end position="779"/>
    </location>
</feature>
<feature type="transmembrane region" description="Helical" evidence="9">
    <location>
        <begin position="382"/>
        <end position="403"/>
    </location>
</feature>
<feature type="transmembrane region" description="Helical" evidence="9">
    <location>
        <begin position="1174"/>
        <end position="1194"/>
    </location>
</feature>
<feature type="transmembrane region" description="Helical" evidence="9">
    <location>
        <begin position="1214"/>
        <end position="1236"/>
    </location>
</feature>
<dbReference type="Proteomes" id="UP000095280">
    <property type="component" value="Unplaced"/>
</dbReference>
<feature type="transmembrane region" description="Helical" evidence="9">
    <location>
        <begin position="1538"/>
        <end position="1557"/>
    </location>
</feature>
<dbReference type="PRINTS" id="PR00173">
    <property type="entry name" value="EDTRNSPORT"/>
</dbReference>
<feature type="transmembrane region" description="Helical" evidence="9">
    <location>
        <begin position="859"/>
        <end position="876"/>
    </location>
</feature>
<dbReference type="InterPro" id="IPR036458">
    <property type="entry name" value="Na:dicarbo_symporter_sf"/>
</dbReference>
<keyword evidence="6 9" id="KW-0472">Membrane</keyword>
<evidence type="ECO:0000256" key="5">
    <source>
        <dbReference type="ARBA" id="ARBA00022989"/>
    </source>
</evidence>
<feature type="transmembrane region" description="Helical" evidence="9">
    <location>
        <begin position="1610"/>
        <end position="1634"/>
    </location>
</feature>
<keyword evidence="7" id="KW-0325">Glycoprotein</keyword>
<feature type="transmembrane region" description="Helical" evidence="9">
    <location>
        <begin position="315"/>
        <end position="334"/>
    </location>
</feature>
<feature type="compositionally biased region" description="Gly residues" evidence="8">
    <location>
        <begin position="560"/>
        <end position="569"/>
    </location>
</feature>
<dbReference type="PROSITE" id="PS00713">
    <property type="entry name" value="NA_DICARBOXYL_SYMP_1"/>
    <property type="match status" value="3"/>
</dbReference>
<dbReference type="InterPro" id="IPR050746">
    <property type="entry name" value="DAACS"/>
</dbReference>
<dbReference type="InterPro" id="IPR001991">
    <property type="entry name" value="Na-dicarboxylate_symporter"/>
</dbReference>
<organism evidence="10 11">
    <name type="scientific">Macrostomum lignano</name>
    <dbReference type="NCBI Taxonomy" id="282301"/>
    <lineage>
        <taxon>Eukaryota</taxon>
        <taxon>Metazoa</taxon>
        <taxon>Spiralia</taxon>
        <taxon>Lophotrochozoa</taxon>
        <taxon>Platyhelminthes</taxon>
        <taxon>Rhabditophora</taxon>
        <taxon>Macrostomorpha</taxon>
        <taxon>Macrostomida</taxon>
        <taxon>Macrostomidae</taxon>
        <taxon>Macrostomum</taxon>
    </lineage>
</organism>
<name>A0A1I8HLI7_9PLAT</name>
<evidence type="ECO:0000256" key="3">
    <source>
        <dbReference type="ARBA" id="ARBA00022692"/>
    </source>
</evidence>
<reference evidence="11" key="1">
    <citation type="submission" date="2016-11" db="UniProtKB">
        <authorList>
            <consortium name="WormBaseParasite"/>
        </authorList>
    </citation>
    <scope>IDENTIFICATION</scope>
</reference>